<dbReference type="PANTHER" id="PTHR42785:SF1">
    <property type="entry name" value="DNA TOPOISOMERASE"/>
    <property type="match status" value="1"/>
</dbReference>
<dbReference type="EMBL" id="JAGQLM010000130">
    <property type="protein sequence ID" value="MCA9375270.1"/>
    <property type="molecule type" value="Genomic_DNA"/>
</dbReference>
<dbReference type="Pfam" id="PF01751">
    <property type="entry name" value="Toprim"/>
    <property type="match status" value="1"/>
</dbReference>
<dbReference type="InterPro" id="IPR013825">
    <property type="entry name" value="Topo_IA_cen_sub2"/>
</dbReference>
<dbReference type="InterPro" id="IPR006171">
    <property type="entry name" value="TOPRIM_dom"/>
</dbReference>
<dbReference type="AlphaFoldDB" id="A0A955HYB4"/>
<evidence type="ECO:0000256" key="4">
    <source>
        <dbReference type="ARBA" id="ARBA00032235"/>
    </source>
</evidence>
<reference evidence="8" key="2">
    <citation type="journal article" date="2021" name="Microbiome">
        <title>Successional dynamics and alternative stable states in a saline activated sludge microbial community over 9 years.</title>
        <authorList>
            <person name="Wang Y."/>
            <person name="Ye J."/>
            <person name="Ju F."/>
            <person name="Liu L."/>
            <person name="Boyd J.A."/>
            <person name="Deng Y."/>
            <person name="Parks D.H."/>
            <person name="Jiang X."/>
            <person name="Yin X."/>
            <person name="Woodcroft B.J."/>
            <person name="Tyson G.W."/>
            <person name="Hugenholtz P."/>
            <person name="Polz M.F."/>
            <person name="Zhang T."/>
        </authorList>
    </citation>
    <scope>NUCLEOTIDE SEQUENCE</scope>
    <source>
        <strain evidence="8">HKST-UBA16</strain>
    </source>
</reference>
<name>A0A955HYB4_9BACT</name>
<dbReference type="PROSITE" id="PS50880">
    <property type="entry name" value="TOPRIM"/>
    <property type="match status" value="1"/>
</dbReference>
<dbReference type="GO" id="GO:0003917">
    <property type="term" value="F:DNA topoisomerase type I (single strand cut, ATP-independent) activity"/>
    <property type="evidence" value="ECO:0007669"/>
    <property type="project" value="InterPro"/>
</dbReference>
<comment type="caution">
    <text evidence="8">The sequence shown here is derived from an EMBL/GenBank/DDBJ whole genome shotgun (WGS) entry which is preliminary data.</text>
</comment>
<dbReference type="PRINTS" id="PR00417">
    <property type="entry name" value="PRTPISMRASEI"/>
</dbReference>
<dbReference type="InterPro" id="IPR013497">
    <property type="entry name" value="Topo_IA_cen"/>
</dbReference>
<organism evidence="8 9">
    <name type="scientific">Candidatus Dojkabacteria bacterium</name>
    <dbReference type="NCBI Taxonomy" id="2099670"/>
    <lineage>
        <taxon>Bacteria</taxon>
        <taxon>Candidatus Dojkabacteria</taxon>
    </lineage>
</organism>
<evidence type="ECO:0000313" key="9">
    <source>
        <dbReference type="Proteomes" id="UP000748332"/>
    </source>
</evidence>
<evidence type="ECO:0000256" key="2">
    <source>
        <dbReference type="ARBA" id="ARBA00030003"/>
    </source>
</evidence>
<dbReference type="Gene3D" id="1.10.290.10">
    <property type="entry name" value="Topoisomerase I, domain 4"/>
    <property type="match status" value="1"/>
</dbReference>
<dbReference type="CDD" id="cd03363">
    <property type="entry name" value="TOPRIM_TopoIA_TopoI"/>
    <property type="match status" value="1"/>
</dbReference>
<evidence type="ECO:0000256" key="5">
    <source>
        <dbReference type="ARBA" id="ARBA00032877"/>
    </source>
</evidence>
<feature type="domain" description="Topo IA-type catalytic" evidence="7">
    <location>
        <begin position="128"/>
        <end position="288"/>
    </location>
</feature>
<dbReference type="InterPro" id="IPR013826">
    <property type="entry name" value="Topo_IA_cen_sub3"/>
</dbReference>
<dbReference type="InterPro" id="IPR023405">
    <property type="entry name" value="Topo_IA_core_domain"/>
</dbReference>
<evidence type="ECO:0000259" key="7">
    <source>
        <dbReference type="PROSITE" id="PS52039"/>
    </source>
</evidence>
<dbReference type="PROSITE" id="PS52039">
    <property type="entry name" value="TOPO_IA_2"/>
    <property type="match status" value="1"/>
</dbReference>
<dbReference type="GO" id="GO:0006265">
    <property type="term" value="P:DNA topological change"/>
    <property type="evidence" value="ECO:0007669"/>
    <property type="project" value="InterPro"/>
</dbReference>
<dbReference type="PANTHER" id="PTHR42785">
    <property type="entry name" value="DNA TOPOISOMERASE, TYPE IA, CORE"/>
    <property type="match status" value="1"/>
</dbReference>
<dbReference type="InterPro" id="IPR003601">
    <property type="entry name" value="Topo_IA_2"/>
</dbReference>
<dbReference type="InterPro" id="IPR034149">
    <property type="entry name" value="TOPRIM_TopoI"/>
</dbReference>
<dbReference type="Pfam" id="PF01131">
    <property type="entry name" value="Topoisom_bac"/>
    <property type="match status" value="1"/>
</dbReference>
<gene>
    <name evidence="8" type="ORF">KC622_02990</name>
</gene>
<proteinExistence type="predicted"/>
<dbReference type="Gene3D" id="1.10.460.10">
    <property type="entry name" value="Topoisomerase I, domain 2"/>
    <property type="match status" value="1"/>
</dbReference>
<dbReference type="Gene3D" id="2.70.20.10">
    <property type="entry name" value="Topoisomerase I, domain 3"/>
    <property type="match status" value="1"/>
</dbReference>
<evidence type="ECO:0000259" key="6">
    <source>
        <dbReference type="PROSITE" id="PS50880"/>
    </source>
</evidence>
<evidence type="ECO:0000313" key="8">
    <source>
        <dbReference type="EMBL" id="MCA9375270.1"/>
    </source>
</evidence>
<evidence type="ECO:0000256" key="3">
    <source>
        <dbReference type="ARBA" id="ARBA00031985"/>
    </source>
</evidence>
<dbReference type="SMART" id="SM00493">
    <property type="entry name" value="TOPRIM"/>
    <property type="match status" value="1"/>
</dbReference>
<feature type="non-terminal residue" evidence="8">
    <location>
        <position position="288"/>
    </location>
</feature>
<dbReference type="GO" id="GO:0003677">
    <property type="term" value="F:DNA binding"/>
    <property type="evidence" value="ECO:0007669"/>
    <property type="project" value="InterPro"/>
</dbReference>
<feature type="domain" description="Toprim" evidence="6">
    <location>
        <begin position="2"/>
        <end position="114"/>
    </location>
</feature>
<evidence type="ECO:0000256" key="1">
    <source>
        <dbReference type="ARBA" id="ARBA00023235"/>
    </source>
</evidence>
<dbReference type="InterPro" id="IPR013824">
    <property type="entry name" value="Topo_IA_cen_sub1"/>
</dbReference>
<dbReference type="SMART" id="SM00436">
    <property type="entry name" value="TOP1Bc"/>
    <property type="match status" value="1"/>
</dbReference>
<dbReference type="InterPro" id="IPR000380">
    <property type="entry name" value="Topo_IA"/>
</dbReference>
<dbReference type="SUPFAM" id="SSF56712">
    <property type="entry name" value="Prokaryotic type I DNA topoisomerase"/>
    <property type="match status" value="1"/>
</dbReference>
<sequence length="288" mass="32487">MKNLVIVESPSKAKTIEKYLGKGYKVMATVGHVIDLPKNKLSVDIEHSYQPEFTTIRGKGTIIKKLKKELPTAKQGKVYLAMDPDREGEAIAWHVSQALKLTKPKRIVFHEITKSAVQEALEHPRDLNKDLVDAQIARRVLDRLVGYKVSELVWRKIWYGLSAGRVQSVALRLIVEREQEIENFKPQEYWDISADAGNKSVSFISQLINISGKKAKVKNADEAKHIQEDLKGKSLKVSGISKKRVSKSPYPPFTTSTMQQSANNRYGFTAKRTMGLAQALYQAGYITY</sequence>
<reference evidence="8" key="1">
    <citation type="submission" date="2020-04" db="EMBL/GenBank/DDBJ databases">
        <authorList>
            <person name="Zhang T."/>
        </authorList>
    </citation>
    <scope>NUCLEOTIDE SEQUENCE</scope>
    <source>
        <strain evidence="8">HKST-UBA16</strain>
    </source>
</reference>
<dbReference type="Gene3D" id="3.40.50.140">
    <property type="match status" value="1"/>
</dbReference>
<keyword evidence="1" id="KW-0413">Isomerase</keyword>
<protein>
    <recommendedName>
        <fullName evidence="5">Omega-protein</fullName>
    </recommendedName>
    <alternativeName>
        <fullName evidence="4">Relaxing enzyme</fullName>
    </alternativeName>
    <alternativeName>
        <fullName evidence="2">Swivelase</fullName>
    </alternativeName>
    <alternativeName>
        <fullName evidence="3">Untwisting enzyme</fullName>
    </alternativeName>
</protein>
<accession>A0A955HYB4</accession>
<dbReference type="Proteomes" id="UP000748332">
    <property type="component" value="Unassembled WGS sequence"/>
</dbReference>